<gene>
    <name evidence="1" type="ORF">S06H3_12581</name>
</gene>
<dbReference type="EMBL" id="BARV01006153">
    <property type="protein sequence ID" value="GAI08784.1"/>
    <property type="molecule type" value="Genomic_DNA"/>
</dbReference>
<accession>X1MQX3</accession>
<sequence>ELFPHSEVEHKIGVIISGKIIKEEEFVDTLKERLKEEDWEEKGIVQLYNF</sequence>
<organism evidence="1">
    <name type="scientific">marine sediment metagenome</name>
    <dbReference type="NCBI Taxonomy" id="412755"/>
    <lineage>
        <taxon>unclassified sequences</taxon>
        <taxon>metagenomes</taxon>
        <taxon>ecological metagenomes</taxon>
    </lineage>
</organism>
<protein>
    <submittedName>
        <fullName evidence="1">Uncharacterized protein</fullName>
    </submittedName>
</protein>
<name>X1MQX3_9ZZZZ</name>
<comment type="caution">
    <text evidence="1">The sequence shown here is derived from an EMBL/GenBank/DDBJ whole genome shotgun (WGS) entry which is preliminary data.</text>
</comment>
<dbReference type="AlphaFoldDB" id="X1MQX3"/>
<reference evidence="1" key="1">
    <citation type="journal article" date="2014" name="Front. Microbiol.">
        <title>High frequency of phylogenetically diverse reductive dehalogenase-homologous genes in deep subseafloor sedimentary metagenomes.</title>
        <authorList>
            <person name="Kawai M."/>
            <person name="Futagami T."/>
            <person name="Toyoda A."/>
            <person name="Takaki Y."/>
            <person name="Nishi S."/>
            <person name="Hori S."/>
            <person name="Arai W."/>
            <person name="Tsubouchi T."/>
            <person name="Morono Y."/>
            <person name="Uchiyama I."/>
            <person name="Ito T."/>
            <person name="Fujiyama A."/>
            <person name="Inagaki F."/>
            <person name="Takami H."/>
        </authorList>
    </citation>
    <scope>NUCLEOTIDE SEQUENCE</scope>
    <source>
        <strain evidence="1">Expedition CK06-06</strain>
    </source>
</reference>
<feature type="non-terminal residue" evidence="1">
    <location>
        <position position="1"/>
    </location>
</feature>
<evidence type="ECO:0000313" key="1">
    <source>
        <dbReference type="EMBL" id="GAI08784.1"/>
    </source>
</evidence>
<proteinExistence type="predicted"/>